<keyword evidence="11" id="KW-1185">Reference proteome</keyword>
<evidence type="ECO:0000256" key="8">
    <source>
        <dbReference type="PIRSR" id="PIRSR602401-1"/>
    </source>
</evidence>
<evidence type="ECO:0000313" key="11">
    <source>
        <dbReference type="Proteomes" id="UP000002669"/>
    </source>
</evidence>
<dbReference type="eggNOG" id="KOG0158">
    <property type="taxonomic scope" value="Eukaryota"/>
</dbReference>
<name>E5QYE6_ARTGP</name>
<proteinExistence type="inferred from homology"/>
<keyword evidence="4 8" id="KW-0479">Metal-binding</keyword>
<comment type="cofactor">
    <cofactor evidence="1 8">
        <name>heme</name>
        <dbReference type="ChEBI" id="CHEBI:30413"/>
    </cofactor>
</comment>
<keyword evidence="7 9" id="KW-0503">Monooxygenase</keyword>
<accession>E5QYE6</accession>
<keyword evidence="5 9" id="KW-0560">Oxidoreductase</keyword>
<evidence type="ECO:0000256" key="3">
    <source>
        <dbReference type="ARBA" id="ARBA00022617"/>
    </source>
</evidence>
<organism evidence="11">
    <name type="scientific">Arthroderma gypseum (strain ATCC MYA-4604 / CBS 118893)</name>
    <name type="common">Microsporum gypseum</name>
    <dbReference type="NCBI Taxonomy" id="535722"/>
    <lineage>
        <taxon>Eukaryota</taxon>
        <taxon>Fungi</taxon>
        <taxon>Dikarya</taxon>
        <taxon>Ascomycota</taxon>
        <taxon>Pezizomycotina</taxon>
        <taxon>Eurotiomycetes</taxon>
        <taxon>Eurotiomycetidae</taxon>
        <taxon>Onygenales</taxon>
        <taxon>Arthrodermataceae</taxon>
        <taxon>Nannizzia</taxon>
    </lineage>
</organism>
<keyword evidence="6 8" id="KW-0408">Iron</keyword>
<evidence type="ECO:0000256" key="6">
    <source>
        <dbReference type="ARBA" id="ARBA00023004"/>
    </source>
</evidence>
<evidence type="ECO:0000256" key="7">
    <source>
        <dbReference type="ARBA" id="ARBA00023033"/>
    </source>
</evidence>
<gene>
    <name evidence="10" type="ORF">MGYG_01059</name>
</gene>
<dbReference type="InterPro" id="IPR002401">
    <property type="entry name" value="Cyt_P450_E_grp-I"/>
</dbReference>
<dbReference type="PROSITE" id="PS00086">
    <property type="entry name" value="CYTOCHROME_P450"/>
    <property type="match status" value="1"/>
</dbReference>
<dbReference type="PRINTS" id="PR00463">
    <property type="entry name" value="EP450I"/>
</dbReference>
<comment type="similarity">
    <text evidence="2 9">Belongs to the cytochrome P450 family.</text>
</comment>
<dbReference type="PANTHER" id="PTHR24305">
    <property type="entry name" value="CYTOCHROME P450"/>
    <property type="match status" value="1"/>
</dbReference>
<dbReference type="InParanoid" id="E5QYE6"/>
<dbReference type="InterPro" id="IPR001128">
    <property type="entry name" value="Cyt_P450"/>
</dbReference>
<evidence type="ECO:0000256" key="4">
    <source>
        <dbReference type="ARBA" id="ARBA00022723"/>
    </source>
</evidence>
<dbReference type="Proteomes" id="UP000002669">
    <property type="component" value="Unassembled WGS sequence"/>
</dbReference>
<feature type="binding site" description="axial binding residue" evidence="8">
    <location>
        <position position="434"/>
    </location>
    <ligand>
        <name>heme</name>
        <dbReference type="ChEBI" id="CHEBI:30413"/>
    </ligand>
    <ligandPart>
        <name>Fe</name>
        <dbReference type="ChEBI" id="CHEBI:18248"/>
    </ligandPart>
</feature>
<dbReference type="VEuPathDB" id="FungiDB:MGYG_01059"/>
<dbReference type="CDD" id="cd11058">
    <property type="entry name" value="CYP60B-like"/>
    <property type="match status" value="1"/>
</dbReference>
<evidence type="ECO:0000256" key="9">
    <source>
        <dbReference type="RuleBase" id="RU000461"/>
    </source>
</evidence>
<dbReference type="GO" id="GO:0004497">
    <property type="term" value="F:monooxygenase activity"/>
    <property type="evidence" value="ECO:0007669"/>
    <property type="project" value="UniProtKB-KW"/>
</dbReference>
<dbReference type="PRINTS" id="PR00385">
    <property type="entry name" value="P450"/>
</dbReference>
<dbReference type="Pfam" id="PF00067">
    <property type="entry name" value="p450"/>
    <property type="match status" value="1"/>
</dbReference>
<dbReference type="PANTHER" id="PTHR24305:SF210">
    <property type="entry name" value="CYTOCHROME P450 MONOOXYGENASE ASQL-RELATED"/>
    <property type="match status" value="1"/>
</dbReference>
<evidence type="ECO:0000256" key="2">
    <source>
        <dbReference type="ARBA" id="ARBA00010617"/>
    </source>
</evidence>
<dbReference type="GO" id="GO:0016705">
    <property type="term" value="F:oxidoreductase activity, acting on paired donors, with incorporation or reduction of molecular oxygen"/>
    <property type="evidence" value="ECO:0007669"/>
    <property type="project" value="InterPro"/>
</dbReference>
<dbReference type="GO" id="GO:0005506">
    <property type="term" value="F:iron ion binding"/>
    <property type="evidence" value="ECO:0007669"/>
    <property type="project" value="InterPro"/>
</dbReference>
<dbReference type="InterPro" id="IPR017972">
    <property type="entry name" value="Cyt_P450_CS"/>
</dbReference>
<evidence type="ECO:0000313" key="10">
    <source>
        <dbReference type="EMBL" id="EFQ98022.1"/>
    </source>
</evidence>
<protein>
    <submittedName>
        <fullName evidence="10">Averantin oxidoreductase</fullName>
    </submittedName>
</protein>
<dbReference type="GeneID" id="10032298"/>
<keyword evidence="3 8" id="KW-0349">Heme</keyword>
<dbReference type="AlphaFoldDB" id="E5QYE6"/>
<dbReference type="Gene3D" id="1.10.630.10">
    <property type="entry name" value="Cytochrome P450"/>
    <property type="match status" value="1"/>
</dbReference>
<reference evidence="11" key="1">
    <citation type="journal article" date="2012" name="MBio">
        <title>Comparative genome analysis of Trichophyton rubrum and related dermatophytes reveals candidate genes involved in infection.</title>
        <authorList>
            <person name="Martinez D.A."/>
            <person name="Oliver B.G."/>
            <person name="Graeser Y."/>
            <person name="Goldberg J.M."/>
            <person name="Li W."/>
            <person name="Martinez-Rossi N.M."/>
            <person name="Monod M."/>
            <person name="Shelest E."/>
            <person name="Barton R.C."/>
            <person name="Birch E."/>
            <person name="Brakhage A.A."/>
            <person name="Chen Z."/>
            <person name="Gurr S.J."/>
            <person name="Heiman D."/>
            <person name="Heitman J."/>
            <person name="Kosti I."/>
            <person name="Rossi A."/>
            <person name="Saif S."/>
            <person name="Samalova M."/>
            <person name="Saunders C.W."/>
            <person name="Shea T."/>
            <person name="Summerbell R.C."/>
            <person name="Xu J."/>
            <person name="Young S."/>
            <person name="Zeng Q."/>
            <person name="Birren B.W."/>
            <person name="Cuomo C.A."/>
            <person name="White T.C."/>
        </authorList>
    </citation>
    <scope>NUCLEOTIDE SEQUENCE [LARGE SCALE GENOMIC DNA]</scope>
    <source>
        <strain evidence="11">ATCC MYA-4604 / CBS 118893</strain>
    </source>
</reference>
<evidence type="ECO:0000256" key="5">
    <source>
        <dbReference type="ARBA" id="ARBA00023002"/>
    </source>
</evidence>
<sequence length="492" mass="55813">MPQWLGYHVALAVYNIFLHPLRSYPGPILDSATQLIYSYHMVKGDSAKYIATLHERYGDVVRVGPRELSYISPSANRTIFAGKQNENSVYEKNPVIWLLGSTEPVTNVFFAPLHDNIRYRKLITPALSENALREQEPVIQNLIDGLINGLRNRTGQAQFPDSQGIVNIAAWYNFAVFDILTRLSFGEEQGCLKRGDYDPWLQALYEGLLMSHFVQAAHRLKPYHVILEWCIPSGLSKVHNPKAAEYYPRKLKEYRDKQGNVKPVTTRPEFASFFQEGLSNEELEDNVNILVAAGADSTITTLSSLTYYLTHNRHCYDMLKSEIKSTFQAEHEITLAATRRLDYLGAVIRETLRIHPPVPVGLHRVAPKNGAVIDGRPVPGGTWVSIANLAASRSPKYWRDPERFIPERWLGEDSKFASDNRQAFTPFSIGQRSCIGMTFSNAILRLVIARLFWNFDLEAEPNNIDPHDTPEYAVWEAKPLWLKVSPASSEKV</sequence>
<evidence type="ECO:0000256" key="1">
    <source>
        <dbReference type="ARBA" id="ARBA00001971"/>
    </source>
</evidence>
<dbReference type="OMA" id="PPWVSTH"/>
<dbReference type="InterPro" id="IPR050121">
    <property type="entry name" value="Cytochrome_P450_monoxygenase"/>
</dbReference>
<dbReference type="HOGENOM" id="CLU_001570_14_11_1"/>
<dbReference type="EMBL" id="DS989822">
    <property type="protein sequence ID" value="EFQ98022.1"/>
    <property type="molecule type" value="Genomic_DNA"/>
</dbReference>
<dbReference type="STRING" id="535722.E5QYE6"/>
<dbReference type="RefSeq" id="XP_003176974.1">
    <property type="nucleotide sequence ID" value="XM_003176926.1"/>
</dbReference>
<dbReference type="InterPro" id="IPR036396">
    <property type="entry name" value="Cyt_P450_sf"/>
</dbReference>
<dbReference type="OrthoDB" id="1470350at2759"/>
<dbReference type="GO" id="GO:0020037">
    <property type="term" value="F:heme binding"/>
    <property type="evidence" value="ECO:0007669"/>
    <property type="project" value="InterPro"/>
</dbReference>
<dbReference type="SUPFAM" id="SSF48264">
    <property type="entry name" value="Cytochrome P450"/>
    <property type="match status" value="1"/>
</dbReference>